<feature type="transmembrane region" description="Helical" evidence="1">
    <location>
        <begin position="137"/>
        <end position="154"/>
    </location>
</feature>
<evidence type="ECO:0000313" key="2">
    <source>
        <dbReference type="EMBL" id="SVA32740.1"/>
    </source>
</evidence>
<gene>
    <name evidence="2" type="ORF">METZ01_LOCUS85594</name>
</gene>
<name>A0A381UX99_9ZZZZ</name>
<sequence>MQSKQVSCAAKRTMELHEALTQISEIRQQLARSEIYRGYRSLTTSVSGLLAILGAVLQPLFVASPDSELGRYLIFWIGIAAISAIVVGSEVWWRTRRTDSEALRQMTWLAVEQLSPSLVVGALLTLCIFQAAPEVSWMFPGLWALIFSLGVFASHRLLPPASLWVALYYASCGLGCLYWGQGANALSPWQMGISFGGGQLMSAAILFWTLERAQSRCALTEIP</sequence>
<evidence type="ECO:0000256" key="1">
    <source>
        <dbReference type="SAM" id="Phobius"/>
    </source>
</evidence>
<evidence type="ECO:0008006" key="3">
    <source>
        <dbReference type="Google" id="ProtNLM"/>
    </source>
</evidence>
<dbReference type="EMBL" id="UINC01007334">
    <property type="protein sequence ID" value="SVA32740.1"/>
    <property type="molecule type" value="Genomic_DNA"/>
</dbReference>
<feature type="transmembrane region" description="Helical" evidence="1">
    <location>
        <begin position="161"/>
        <end position="180"/>
    </location>
</feature>
<dbReference type="AlphaFoldDB" id="A0A381UX99"/>
<feature type="transmembrane region" description="Helical" evidence="1">
    <location>
        <begin position="42"/>
        <end position="61"/>
    </location>
</feature>
<protein>
    <recommendedName>
        <fullName evidence="3">DUF2157 domain-containing protein</fullName>
    </recommendedName>
</protein>
<organism evidence="2">
    <name type="scientific">marine metagenome</name>
    <dbReference type="NCBI Taxonomy" id="408172"/>
    <lineage>
        <taxon>unclassified sequences</taxon>
        <taxon>metagenomes</taxon>
        <taxon>ecological metagenomes</taxon>
    </lineage>
</organism>
<keyword evidence="1" id="KW-1133">Transmembrane helix</keyword>
<keyword evidence="1" id="KW-0812">Transmembrane</keyword>
<feature type="transmembrane region" description="Helical" evidence="1">
    <location>
        <begin position="73"/>
        <end position="93"/>
    </location>
</feature>
<accession>A0A381UX99</accession>
<feature type="transmembrane region" description="Helical" evidence="1">
    <location>
        <begin position="114"/>
        <end position="131"/>
    </location>
</feature>
<feature type="transmembrane region" description="Helical" evidence="1">
    <location>
        <begin position="192"/>
        <end position="210"/>
    </location>
</feature>
<reference evidence="2" key="1">
    <citation type="submission" date="2018-05" db="EMBL/GenBank/DDBJ databases">
        <authorList>
            <person name="Lanie J.A."/>
            <person name="Ng W.-L."/>
            <person name="Kazmierczak K.M."/>
            <person name="Andrzejewski T.M."/>
            <person name="Davidsen T.M."/>
            <person name="Wayne K.J."/>
            <person name="Tettelin H."/>
            <person name="Glass J.I."/>
            <person name="Rusch D."/>
            <person name="Podicherti R."/>
            <person name="Tsui H.-C.T."/>
            <person name="Winkler M.E."/>
        </authorList>
    </citation>
    <scope>NUCLEOTIDE SEQUENCE</scope>
</reference>
<keyword evidence="1" id="KW-0472">Membrane</keyword>
<proteinExistence type="predicted"/>